<dbReference type="InterPro" id="IPR006129">
    <property type="entry name" value="AdhesinB"/>
</dbReference>
<evidence type="ECO:0000256" key="1">
    <source>
        <dbReference type="ARBA" id="ARBA00004196"/>
    </source>
</evidence>
<sequence>MKKLTFGMLFITFLLFLGLGTFSNPMIANTVDTTDAQRDLYLNIITCNKPQYEMVKSIVGDKHNVEYMFLTEKESKDFIFNDETINNISNMDLFFYSGNDFEPWSGKLINKLNKSNLGTIDISRGIRVIQQQTDNGNKENIYFYPGLEEYKIVLYNIKSAIQDKDPKNRTLYEENYNKVIENIDKKINKMKENKKDLAQYKFISLDDKLDYFYRGIGISPIKVTNNKTIESVIKDNKLDPTKVIVLKDRETPMTEVGYKVVTLDRYDGNSDVQDLIEKNYKSFYDLIELNENK</sequence>
<evidence type="ECO:0000313" key="7">
    <source>
        <dbReference type="Proteomes" id="UP000627781"/>
    </source>
</evidence>
<keyword evidence="3" id="KW-0479">Metal-binding</keyword>
<dbReference type="RefSeq" id="WP_143317377.1">
    <property type="nucleotide sequence ID" value="NZ_JACSRA010000032.1"/>
</dbReference>
<evidence type="ECO:0000313" key="6">
    <source>
        <dbReference type="EMBL" id="MBD7912976.1"/>
    </source>
</evidence>
<feature type="coiled-coil region" evidence="5">
    <location>
        <begin position="173"/>
        <end position="200"/>
    </location>
</feature>
<evidence type="ECO:0000256" key="4">
    <source>
        <dbReference type="ARBA" id="ARBA00022729"/>
    </source>
</evidence>
<gene>
    <name evidence="6" type="ORF">H9661_16610</name>
</gene>
<dbReference type="Proteomes" id="UP000627781">
    <property type="component" value="Unassembled WGS sequence"/>
</dbReference>
<dbReference type="InterPro" id="IPR006127">
    <property type="entry name" value="ZnuA-like"/>
</dbReference>
<keyword evidence="5" id="KW-0175">Coiled coil</keyword>
<keyword evidence="4" id="KW-0732">Signal</keyword>
<dbReference type="Pfam" id="PF01297">
    <property type="entry name" value="ZnuA"/>
    <property type="match status" value="1"/>
</dbReference>
<proteinExistence type="predicted"/>
<keyword evidence="2" id="KW-0813">Transport</keyword>
<keyword evidence="7" id="KW-1185">Reference proteome</keyword>
<dbReference type="EMBL" id="JACSRA010000032">
    <property type="protein sequence ID" value="MBD7912976.1"/>
    <property type="molecule type" value="Genomic_DNA"/>
</dbReference>
<comment type="subcellular location">
    <subcellularLocation>
        <location evidence="1">Cell envelope</location>
    </subcellularLocation>
</comment>
<dbReference type="PANTHER" id="PTHR42953">
    <property type="entry name" value="HIGH-AFFINITY ZINC UPTAKE SYSTEM PROTEIN ZNUA-RELATED"/>
    <property type="match status" value="1"/>
</dbReference>
<dbReference type="Gene3D" id="3.40.50.1980">
    <property type="entry name" value="Nitrogenase molybdenum iron protein domain"/>
    <property type="match status" value="1"/>
</dbReference>
<evidence type="ECO:0000256" key="5">
    <source>
        <dbReference type="SAM" id="Coils"/>
    </source>
</evidence>
<evidence type="ECO:0000256" key="2">
    <source>
        <dbReference type="ARBA" id="ARBA00022448"/>
    </source>
</evidence>
<comment type="caution">
    <text evidence="6">The sequence shown here is derived from an EMBL/GenBank/DDBJ whole genome shotgun (WGS) entry which is preliminary data.</text>
</comment>
<evidence type="ECO:0000256" key="3">
    <source>
        <dbReference type="ARBA" id="ARBA00022723"/>
    </source>
</evidence>
<reference evidence="6 7" key="1">
    <citation type="submission" date="2020-08" db="EMBL/GenBank/DDBJ databases">
        <title>A Genomic Blueprint of the Chicken Gut Microbiome.</title>
        <authorList>
            <person name="Gilroy R."/>
            <person name="Ravi A."/>
            <person name="Getino M."/>
            <person name="Pursley I."/>
            <person name="Horton D.L."/>
            <person name="Alikhan N.-F."/>
            <person name="Baker D."/>
            <person name="Gharbi K."/>
            <person name="Hall N."/>
            <person name="Watson M."/>
            <person name="Adriaenssens E.M."/>
            <person name="Foster-Nyarko E."/>
            <person name="Jarju S."/>
            <person name="Secka A."/>
            <person name="Antonio M."/>
            <person name="Oren A."/>
            <person name="Chaudhuri R."/>
            <person name="La Ragione R.M."/>
            <person name="Hildebrand F."/>
            <person name="Pallen M.J."/>
        </authorList>
    </citation>
    <scope>NUCLEOTIDE SEQUENCE [LARGE SCALE GENOMIC DNA]</scope>
    <source>
        <strain evidence="6 7">Sa3CVN1</strain>
    </source>
</reference>
<organism evidence="6 7">
    <name type="scientific">Clostridium cibarium</name>
    <dbReference type="NCBI Taxonomy" id="2762247"/>
    <lineage>
        <taxon>Bacteria</taxon>
        <taxon>Bacillati</taxon>
        <taxon>Bacillota</taxon>
        <taxon>Clostridia</taxon>
        <taxon>Eubacteriales</taxon>
        <taxon>Clostridiaceae</taxon>
        <taxon>Clostridium</taxon>
    </lineage>
</organism>
<accession>A0ABR8PXU2</accession>
<protein>
    <submittedName>
        <fullName evidence="6">Metal ABC transporter substrate-binding protein</fullName>
    </submittedName>
</protein>
<name>A0ABR8PXU2_9CLOT</name>
<dbReference type="SUPFAM" id="SSF53807">
    <property type="entry name" value="Helical backbone' metal receptor"/>
    <property type="match status" value="1"/>
</dbReference>
<dbReference type="PRINTS" id="PR00691">
    <property type="entry name" value="ADHESINB"/>
</dbReference>
<dbReference type="InterPro" id="IPR050492">
    <property type="entry name" value="Bact_metal-bind_prot9"/>
</dbReference>
<dbReference type="PANTHER" id="PTHR42953:SF1">
    <property type="entry name" value="METAL-BINDING PROTEIN HI_0362-RELATED"/>
    <property type="match status" value="1"/>
</dbReference>